<accession>A0A1I4NGG0</accession>
<evidence type="ECO:0000256" key="4">
    <source>
        <dbReference type="ARBA" id="ARBA00022723"/>
    </source>
</evidence>
<evidence type="ECO:0000256" key="8">
    <source>
        <dbReference type="HAMAP-Rule" id="MF_00265"/>
    </source>
</evidence>
<keyword evidence="8" id="KW-0800">Toxin</keyword>
<proteinExistence type="inferred from homology"/>
<sequence>MFVDASALTAILTDEADARALVARLQQARRRMTSPLAVWETVVAVARRLDLSVAEARDAVRAYLDLAGIEVLAVAPEAAEIALDAYDRFGKGRHPAGLNFGDCFAYACARAHRVPLLYKGDDFPLTDIEAG</sequence>
<evidence type="ECO:0000256" key="5">
    <source>
        <dbReference type="ARBA" id="ARBA00022801"/>
    </source>
</evidence>
<dbReference type="InterPro" id="IPR029060">
    <property type="entry name" value="PIN-like_dom_sf"/>
</dbReference>
<evidence type="ECO:0000313" key="11">
    <source>
        <dbReference type="Proteomes" id="UP000199048"/>
    </source>
</evidence>
<dbReference type="CDD" id="cd09871">
    <property type="entry name" value="PIN_MtVapC28-VapC30-like"/>
    <property type="match status" value="1"/>
</dbReference>
<keyword evidence="2 8" id="KW-1277">Toxin-antitoxin system</keyword>
<keyword evidence="5 8" id="KW-0378">Hydrolase</keyword>
<dbReference type="AlphaFoldDB" id="A0A1I4NGG0"/>
<dbReference type="EMBL" id="FOTK01000020">
    <property type="protein sequence ID" value="SFM14397.1"/>
    <property type="molecule type" value="Genomic_DNA"/>
</dbReference>
<dbReference type="GO" id="GO:0090729">
    <property type="term" value="F:toxin activity"/>
    <property type="evidence" value="ECO:0007669"/>
    <property type="project" value="UniProtKB-KW"/>
</dbReference>
<comment type="similarity">
    <text evidence="7 8">Belongs to the PINc/VapC protein family.</text>
</comment>
<dbReference type="EC" id="3.1.-.-" evidence="8"/>
<keyword evidence="3 8" id="KW-0540">Nuclease</keyword>
<dbReference type="Gene3D" id="3.40.50.1010">
    <property type="entry name" value="5'-nuclease"/>
    <property type="match status" value="1"/>
</dbReference>
<evidence type="ECO:0000256" key="2">
    <source>
        <dbReference type="ARBA" id="ARBA00022649"/>
    </source>
</evidence>
<dbReference type="GO" id="GO:0016787">
    <property type="term" value="F:hydrolase activity"/>
    <property type="evidence" value="ECO:0007669"/>
    <property type="project" value="UniProtKB-KW"/>
</dbReference>
<evidence type="ECO:0000259" key="9">
    <source>
        <dbReference type="Pfam" id="PF01850"/>
    </source>
</evidence>
<feature type="binding site" evidence="8">
    <location>
        <position position="4"/>
    </location>
    <ligand>
        <name>Mg(2+)</name>
        <dbReference type="ChEBI" id="CHEBI:18420"/>
    </ligand>
</feature>
<dbReference type="InterPro" id="IPR050556">
    <property type="entry name" value="Type_II_TA_system_RNase"/>
</dbReference>
<evidence type="ECO:0000256" key="3">
    <source>
        <dbReference type="ARBA" id="ARBA00022722"/>
    </source>
</evidence>
<dbReference type="Pfam" id="PF01850">
    <property type="entry name" value="PIN"/>
    <property type="match status" value="1"/>
</dbReference>
<feature type="binding site" evidence="8">
    <location>
        <position position="102"/>
    </location>
    <ligand>
        <name>Mg(2+)</name>
        <dbReference type="ChEBI" id="CHEBI:18420"/>
    </ligand>
</feature>
<dbReference type="SUPFAM" id="SSF88723">
    <property type="entry name" value="PIN domain-like"/>
    <property type="match status" value="1"/>
</dbReference>
<comment type="function">
    <text evidence="8">Toxic component of a toxin-antitoxin (TA) system. An RNase.</text>
</comment>
<protein>
    <recommendedName>
        <fullName evidence="8">Ribonuclease VapC</fullName>
        <shortName evidence="8">RNase VapC</shortName>
        <ecNumber evidence="8">3.1.-.-</ecNumber>
    </recommendedName>
    <alternativeName>
        <fullName evidence="8">Toxin VapC</fullName>
    </alternativeName>
</protein>
<dbReference type="OrthoDB" id="32625at2"/>
<dbReference type="GO" id="GO:0000287">
    <property type="term" value="F:magnesium ion binding"/>
    <property type="evidence" value="ECO:0007669"/>
    <property type="project" value="UniProtKB-UniRule"/>
</dbReference>
<keyword evidence="6 8" id="KW-0460">Magnesium</keyword>
<evidence type="ECO:0000256" key="1">
    <source>
        <dbReference type="ARBA" id="ARBA00001946"/>
    </source>
</evidence>
<evidence type="ECO:0000256" key="6">
    <source>
        <dbReference type="ARBA" id="ARBA00022842"/>
    </source>
</evidence>
<dbReference type="PANTHER" id="PTHR33653">
    <property type="entry name" value="RIBONUCLEASE VAPC2"/>
    <property type="match status" value="1"/>
</dbReference>
<keyword evidence="4 8" id="KW-0479">Metal-binding</keyword>
<dbReference type="HAMAP" id="MF_00265">
    <property type="entry name" value="VapC_Nob1"/>
    <property type="match status" value="1"/>
</dbReference>
<dbReference type="InterPro" id="IPR002716">
    <property type="entry name" value="PIN_dom"/>
</dbReference>
<keyword evidence="11" id="KW-1185">Reference proteome</keyword>
<feature type="domain" description="PIN" evidence="9">
    <location>
        <begin position="1"/>
        <end position="126"/>
    </location>
</feature>
<dbReference type="PANTHER" id="PTHR33653:SF1">
    <property type="entry name" value="RIBONUCLEASE VAPC2"/>
    <property type="match status" value="1"/>
</dbReference>
<dbReference type="Proteomes" id="UP000199048">
    <property type="component" value="Unassembled WGS sequence"/>
</dbReference>
<evidence type="ECO:0000256" key="7">
    <source>
        <dbReference type="ARBA" id="ARBA00038093"/>
    </source>
</evidence>
<dbReference type="STRING" id="582667.SAMN05192568_1020120"/>
<gene>
    <name evidence="8" type="primary">vapC</name>
    <name evidence="10" type="ORF">SAMN05192568_1020120</name>
</gene>
<dbReference type="GO" id="GO:0004540">
    <property type="term" value="F:RNA nuclease activity"/>
    <property type="evidence" value="ECO:0007669"/>
    <property type="project" value="InterPro"/>
</dbReference>
<comment type="cofactor">
    <cofactor evidence="1 8">
        <name>Mg(2+)</name>
        <dbReference type="ChEBI" id="CHEBI:18420"/>
    </cofactor>
</comment>
<evidence type="ECO:0000313" key="10">
    <source>
        <dbReference type="EMBL" id="SFM14397.1"/>
    </source>
</evidence>
<organism evidence="10 11">
    <name type="scientific">Methylobacterium pseudosasicola</name>
    <dbReference type="NCBI Taxonomy" id="582667"/>
    <lineage>
        <taxon>Bacteria</taxon>
        <taxon>Pseudomonadati</taxon>
        <taxon>Pseudomonadota</taxon>
        <taxon>Alphaproteobacteria</taxon>
        <taxon>Hyphomicrobiales</taxon>
        <taxon>Methylobacteriaceae</taxon>
        <taxon>Methylobacterium</taxon>
    </lineage>
</organism>
<dbReference type="InterPro" id="IPR022907">
    <property type="entry name" value="VapC_family"/>
</dbReference>
<reference evidence="11" key="1">
    <citation type="submission" date="2016-10" db="EMBL/GenBank/DDBJ databases">
        <authorList>
            <person name="Varghese N."/>
            <person name="Submissions S."/>
        </authorList>
    </citation>
    <scope>NUCLEOTIDE SEQUENCE [LARGE SCALE GENOMIC DNA]</scope>
    <source>
        <strain evidence="11">BL36</strain>
    </source>
</reference>
<dbReference type="RefSeq" id="WP_092043143.1">
    <property type="nucleotide sequence ID" value="NZ_FOTK01000020.1"/>
</dbReference>
<name>A0A1I4NGG0_9HYPH</name>